<evidence type="ECO:0000256" key="1">
    <source>
        <dbReference type="SAM" id="MobiDB-lite"/>
    </source>
</evidence>
<dbReference type="Gene3D" id="2.30.30.40">
    <property type="entry name" value="SH3 Domains"/>
    <property type="match status" value="1"/>
</dbReference>
<dbReference type="AlphaFoldDB" id="Q7X2T5"/>
<feature type="region of interest" description="Disordered" evidence="1">
    <location>
        <begin position="136"/>
        <end position="168"/>
    </location>
</feature>
<evidence type="ECO:0000313" key="2">
    <source>
        <dbReference type="EMBL" id="AAP58629.1"/>
    </source>
</evidence>
<evidence type="ECO:0008006" key="3">
    <source>
        <dbReference type="Google" id="ProtNLM"/>
    </source>
</evidence>
<organism evidence="2">
    <name type="scientific">uncultured Acidobacteriota bacterium</name>
    <dbReference type="NCBI Taxonomy" id="171953"/>
    <lineage>
        <taxon>Bacteria</taxon>
        <taxon>Pseudomonadati</taxon>
        <taxon>Acidobacteriota</taxon>
        <taxon>environmental samples</taxon>
    </lineage>
</organism>
<proteinExistence type="predicted"/>
<dbReference type="EMBL" id="AH012920">
    <property type="protein sequence ID" value="AAP58629.1"/>
    <property type="molecule type" value="Genomic_DNA"/>
</dbReference>
<feature type="compositionally biased region" description="Polar residues" evidence="1">
    <location>
        <begin position="144"/>
        <end position="157"/>
    </location>
</feature>
<feature type="region of interest" description="Disordered" evidence="1">
    <location>
        <begin position="192"/>
        <end position="227"/>
    </location>
</feature>
<reference evidence="2" key="1">
    <citation type="journal article" date="2003" name="Mol. Microbiol.">
        <title>Acidobacteria form a coherent but highly diverse group within the bacterial domain: evidence from environmental genomics.</title>
        <authorList>
            <person name="Quaiser A."/>
            <person name="Ochsenreiter T."/>
            <person name="Lanz C."/>
            <person name="Schuster S.C."/>
            <person name="Treusch A.H."/>
            <person name="Eck J."/>
            <person name="Schleper C."/>
        </authorList>
    </citation>
    <scope>NUCLEOTIDE SEQUENCE</scope>
</reference>
<name>Q7X2T5_9BACT</name>
<protein>
    <recommendedName>
        <fullName evidence="3">SH3b domain-containing protein</fullName>
    </recommendedName>
</protein>
<sequence>MFALAHIHKAESLNKELQTMHTRLHKSIFKLLLILAAVGLVQGCKTLAKQSDSGVVVARRAQIRSSTAVVAADLKEVVRGDTVDILESQDVQDPTDNSKKERWLRVQAHDDDSTEGWIESRNVMPDEVLQASKKLADEDKGIPSQASGQLRASSNLRLTPDRTGNENIMMRLDSGSSFEIVSWKRVPIPKSSETIESDVAPKAGSAQPGNNTRASKESQDENEPEETNEVWYKVRLPSLSSPAPAGWIYGKQVELTVPSDIIFYRTGREFVAWQRIDSDSSEGDASKGKDAAKEAKPGSWVILEKSSSDQPHVIGEPDFDRIYVLGYDKRDQEHYTAYRSPDLKGYLPCRVEGRPDNKTFTIRVQDDSGQVNDVQYSIYKDSRGYLKVNAPNVISKDKDKKKK</sequence>
<accession>Q7X2T5</accession>